<protein>
    <submittedName>
        <fullName evidence="2">Uncharacterized protein</fullName>
    </submittedName>
</protein>
<reference evidence="2" key="3">
    <citation type="submission" date="2025-09" db="UniProtKB">
        <authorList>
            <consortium name="Ensembl"/>
        </authorList>
    </citation>
    <scope>IDENTIFICATION</scope>
</reference>
<evidence type="ECO:0000313" key="3">
    <source>
        <dbReference type="Proteomes" id="UP000472265"/>
    </source>
</evidence>
<keyword evidence="3" id="KW-1185">Reference proteome</keyword>
<sequence>MTGSPSSSAGLCMPARSPGTAGRSTEPGARSYSNMCFQTEEGSYTNTVSDGPLISCQSLFTCQSSKRFQNEPQLCCANTEDSLVWGRLRLSVTVISRCQSRQ</sequence>
<reference evidence="2" key="1">
    <citation type="submission" date="2021-04" db="EMBL/GenBank/DDBJ databases">
        <authorList>
            <consortium name="Wellcome Sanger Institute Data Sharing"/>
        </authorList>
    </citation>
    <scope>NUCLEOTIDE SEQUENCE [LARGE SCALE GENOMIC DNA]</scope>
</reference>
<reference evidence="2" key="2">
    <citation type="submission" date="2025-08" db="UniProtKB">
        <authorList>
            <consortium name="Ensembl"/>
        </authorList>
    </citation>
    <scope>IDENTIFICATION</scope>
</reference>
<dbReference type="AlphaFoldDB" id="A0A671YEQ7"/>
<proteinExistence type="predicted"/>
<accession>A0A671YEQ7</accession>
<evidence type="ECO:0000256" key="1">
    <source>
        <dbReference type="SAM" id="MobiDB-lite"/>
    </source>
</evidence>
<organism evidence="2 3">
    <name type="scientific">Sparus aurata</name>
    <name type="common">Gilthead sea bream</name>
    <dbReference type="NCBI Taxonomy" id="8175"/>
    <lineage>
        <taxon>Eukaryota</taxon>
        <taxon>Metazoa</taxon>
        <taxon>Chordata</taxon>
        <taxon>Craniata</taxon>
        <taxon>Vertebrata</taxon>
        <taxon>Euteleostomi</taxon>
        <taxon>Actinopterygii</taxon>
        <taxon>Neopterygii</taxon>
        <taxon>Teleostei</taxon>
        <taxon>Neoteleostei</taxon>
        <taxon>Acanthomorphata</taxon>
        <taxon>Eupercaria</taxon>
        <taxon>Spariformes</taxon>
        <taxon>Sparidae</taxon>
        <taxon>Sparus</taxon>
    </lineage>
</organism>
<dbReference type="InParanoid" id="A0A671YEQ7"/>
<dbReference type="Proteomes" id="UP000472265">
    <property type="component" value="Chromosome 11"/>
</dbReference>
<dbReference type="GeneTree" id="ENSGT00940000178313"/>
<evidence type="ECO:0000313" key="2">
    <source>
        <dbReference type="Ensembl" id="ENSSAUP00010060943.1"/>
    </source>
</evidence>
<name>A0A671YEQ7_SPAAU</name>
<dbReference type="Ensembl" id="ENSSAUT00010063896.1">
    <property type="protein sequence ID" value="ENSSAUP00010060943.1"/>
    <property type="gene ID" value="ENSSAUG00010024639.1"/>
</dbReference>
<feature type="region of interest" description="Disordered" evidence="1">
    <location>
        <begin position="1"/>
        <end position="31"/>
    </location>
</feature>